<dbReference type="Proteomes" id="UP001597532">
    <property type="component" value="Unassembled WGS sequence"/>
</dbReference>
<keyword evidence="3" id="KW-1185">Reference proteome</keyword>
<dbReference type="EMBL" id="JBHUOK010000008">
    <property type="protein sequence ID" value="MFD2789083.1"/>
    <property type="molecule type" value="Genomic_DNA"/>
</dbReference>
<evidence type="ECO:0000256" key="1">
    <source>
        <dbReference type="SAM" id="SignalP"/>
    </source>
</evidence>
<proteinExistence type="predicted"/>
<organism evidence="2 3">
    <name type="scientific">Arenibacter antarcticus</name>
    <dbReference type="NCBI Taxonomy" id="2040469"/>
    <lineage>
        <taxon>Bacteria</taxon>
        <taxon>Pseudomonadati</taxon>
        <taxon>Bacteroidota</taxon>
        <taxon>Flavobacteriia</taxon>
        <taxon>Flavobacteriales</taxon>
        <taxon>Flavobacteriaceae</taxon>
        <taxon>Arenibacter</taxon>
    </lineage>
</organism>
<dbReference type="PROSITE" id="PS51257">
    <property type="entry name" value="PROKAR_LIPOPROTEIN"/>
    <property type="match status" value="1"/>
</dbReference>
<feature type="chain" id="PRO_5046834047" description="Lipoprotein" evidence="1">
    <location>
        <begin position="20"/>
        <end position="122"/>
    </location>
</feature>
<name>A0ABW5VFU3_9FLAO</name>
<reference evidence="3" key="1">
    <citation type="journal article" date="2019" name="Int. J. Syst. Evol. Microbiol.">
        <title>The Global Catalogue of Microorganisms (GCM) 10K type strain sequencing project: providing services to taxonomists for standard genome sequencing and annotation.</title>
        <authorList>
            <consortium name="The Broad Institute Genomics Platform"/>
            <consortium name="The Broad Institute Genome Sequencing Center for Infectious Disease"/>
            <person name="Wu L."/>
            <person name="Ma J."/>
        </authorList>
    </citation>
    <scope>NUCLEOTIDE SEQUENCE [LARGE SCALE GENOMIC DNA]</scope>
    <source>
        <strain evidence="3">KCTC 52924</strain>
    </source>
</reference>
<gene>
    <name evidence="2" type="ORF">ACFS1K_04850</name>
</gene>
<sequence length="122" mass="13253">MKKSIKILGLLFITTILVASCSKENDPVDDNFFVGTYKGSVSFSESDSDTTISTSDGKVTLVKVGDTYNFDFSDGIPSLKGIKMEKNQSVLLSLDGAIKIDEGTLLIGYNKDGKNWVANCKR</sequence>
<evidence type="ECO:0000313" key="2">
    <source>
        <dbReference type="EMBL" id="MFD2789083.1"/>
    </source>
</evidence>
<comment type="caution">
    <text evidence="2">The sequence shown here is derived from an EMBL/GenBank/DDBJ whole genome shotgun (WGS) entry which is preliminary data.</text>
</comment>
<protein>
    <recommendedName>
        <fullName evidence="4">Lipoprotein</fullName>
    </recommendedName>
</protein>
<dbReference type="RefSeq" id="WP_251808943.1">
    <property type="nucleotide sequence ID" value="NZ_CP166679.1"/>
</dbReference>
<evidence type="ECO:0000313" key="3">
    <source>
        <dbReference type="Proteomes" id="UP001597532"/>
    </source>
</evidence>
<accession>A0ABW5VFU3</accession>
<keyword evidence="1" id="KW-0732">Signal</keyword>
<feature type="signal peptide" evidence="1">
    <location>
        <begin position="1"/>
        <end position="19"/>
    </location>
</feature>
<evidence type="ECO:0008006" key="4">
    <source>
        <dbReference type="Google" id="ProtNLM"/>
    </source>
</evidence>